<proteinExistence type="predicted"/>
<sequence>MAADADDAAAPAELATFSSREAYVYAPLPPAPHYGHRAELWDVNKWLREVKVRVVMRGDDCFVRLEDGDSGELFAECPLPSDGTSLTVAVEPVVDSQRYFVAKVVDREDPKKHAFVGLGFRDRADASDFTAALDDYRQLVRRSKEAEAMRARFEALAAAAGEGGDGGGDGGGGGGAGAEDLRLRETITLKLGGSIKRPDGGREPLRRLSGTVPAGVGGPAAAGAAAAPAAAAAVVAGPSGGLRLAPPPPPPPAGARPVSGGGGAAAAAAAAADGTSAAAGAAAAAAADDDDWAEFQS</sequence>
<dbReference type="GO" id="GO:0030125">
    <property type="term" value="C:clathrin vesicle coat"/>
    <property type="evidence" value="ECO:0007669"/>
    <property type="project" value="TreeGrafter"/>
</dbReference>
<dbReference type="GO" id="GO:0006897">
    <property type="term" value="P:endocytosis"/>
    <property type="evidence" value="ECO:0007669"/>
    <property type="project" value="InterPro"/>
</dbReference>
<reference evidence="3 4" key="1">
    <citation type="journal article" date="2018" name="Sci. Rep.">
        <title>Raphidocelis subcapitata (=Pseudokirchneriella subcapitata) provides an insight into genome evolution and environmental adaptations in the Sphaeropleales.</title>
        <authorList>
            <person name="Suzuki S."/>
            <person name="Yamaguchi H."/>
            <person name="Nakajima N."/>
            <person name="Kawachi M."/>
        </authorList>
    </citation>
    <scope>NUCLEOTIDE SEQUENCE [LARGE SCALE GENOMIC DNA]</scope>
    <source>
        <strain evidence="3 4">NIES-35</strain>
    </source>
</reference>
<gene>
    <name evidence="3" type="ORF">Rsub_11818</name>
</gene>
<dbReference type="SUPFAM" id="SSF50729">
    <property type="entry name" value="PH domain-like"/>
    <property type="match status" value="1"/>
</dbReference>
<dbReference type="CDD" id="cd13228">
    <property type="entry name" value="PHear_NECAP"/>
    <property type="match status" value="1"/>
</dbReference>
<feature type="region of interest" description="Disordered" evidence="1">
    <location>
        <begin position="278"/>
        <end position="297"/>
    </location>
</feature>
<dbReference type="PANTHER" id="PTHR12847">
    <property type="entry name" value="ATP-BINDING CASSETTE ABC TRANSPORTER-RELATED"/>
    <property type="match status" value="1"/>
</dbReference>
<dbReference type="InParanoid" id="A0A2V0PGP5"/>
<evidence type="ECO:0000313" key="3">
    <source>
        <dbReference type="EMBL" id="GBF99014.1"/>
    </source>
</evidence>
<feature type="region of interest" description="Disordered" evidence="1">
    <location>
        <begin position="242"/>
        <end position="270"/>
    </location>
</feature>
<evidence type="ECO:0000256" key="1">
    <source>
        <dbReference type="SAM" id="MobiDB-lite"/>
    </source>
</evidence>
<dbReference type="InterPro" id="IPR011993">
    <property type="entry name" value="PH-like_dom_sf"/>
</dbReference>
<dbReference type="Gene3D" id="2.30.29.30">
    <property type="entry name" value="Pleckstrin-homology domain (PH domain)/Phosphotyrosine-binding domain (PTB)"/>
    <property type="match status" value="1"/>
</dbReference>
<accession>A0A2V0PGP5</accession>
<feature type="compositionally biased region" description="Acidic residues" evidence="1">
    <location>
        <begin position="287"/>
        <end position="297"/>
    </location>
</feature>
<dbReference type="PANTHER" id="PTHR12847:SF9">
    <property type="entry name" value="NECAP-LIKE PROTEIN CG9132"/>
    <property type="match status" value="1"/>
</dbReference>
<feature type="domain" description="NECAP PHear" evidence="2">
    <location>
        <begin position="16"/>
        <end position="150"/>
    </location>
</feature>
<name>A0A2V0PGP5_9CHLO</name>
<dbReference type="OrthoDB" id="10265489at2759"/>
<evidence type="ECO:0000259" key="2">
    <source>
        <dbReference type="Pfam" id="PF07933"/>
    </source>
</evidence>
<dbReference type="STRING" id="307507.A0A2V0PGP5"/>
<dbReference type="EMBL" id="BDRX01000142">
    <property type="protein sequence ID" value="GBF99014.1"/>
    <property type="molecule type" value="Genomic_DNA"/>
</dbReference>
<dbReference type="AlphaFoldDB" id="A0A2V0PGP5"/>
<keyword evidence="4" id="KW-1185">Reference proteome</keyword>
<dbReference type="Pfam" id="PF07933">
    <property type="entry name" value="DUF1681"/>
    <property type="match status" value="1"/>
</dbReference>
<comment type="caution">
    <text evidence="3">The sequence shown here is derived from an EMBL/GenBank/DDBJ whole genome shotgun (WGS) entry which is preliminary data.</text>
</comment>
<dbReference type="InterPro" id="IPR012466">
    <property type="entry name" value="NECAP_PHear"/>
</dbReference>
<dbReference type="Proteomes" id="UP000247498">
    <property type="component" value="Unassembled WGS sequence"/>
</dbReference>
<evidence type="ECO:0000313" key="4">
    <source>
        <dbReference type="Proteomes" id="UP000247498"/>
    </source>
</evidence>
<protein>
    <recommendedName>
        <fullName evidence="2">NECAP PHear domain-containing protein</fullName>
    </recommendedName>
</protein>
<feature type="compositionally biased region" description="Pro residues" evidence="1">
    <location>
        <begin position="245"/>
        <end position="254"/>
    </location>
</feature>
<organism evidence="3 4">
    <name type="scientific">Raphidocelis subcapitata</name>
    <dbReference type="NCBI Taxonomy" id="307507"/>
    <lineage>
        <taxon>Eukaryota</taxon>
        <taxon>Viridiplantae</taxon>
        <taxon>Chlorophyta</taxon>
        <taxon>core chlorophytes</taxon>
        <taxon>Chlorophyceae</taxon>
        <taxon>CS clade</taxon>
        <taxon>Sphaeropleales</taxon>
        <taxon>Selenastraceae</taxon>
        <taxon>Raphidocelis</taxon>
    </lineage>
</organism>